<feature type="compositionally biased region" description="Low complexity" evidence="1">
    <location>
        <begin position="211"/>
        <end position="229"/>
    </location>
</feature>
<evidence type="ECO:0000313" key="3">
    <source>
        <dbReference type="Proteomes" id="UP000002149"/>
    </source>
</evidence>
<reference evidence="2 3" key="1">
    <citation type="journal article" date="2005" name="Science">
        <title>The genome of the basidiomycetous yeast and human pathogen Cryptococcus neoformans.</title>
        <authorList>
            <person name="Loftus B.J."/>
            <person name="Fung E."/>
            <person name="Roncaglia P."/>
            <person name="Rowley D."/>
            <person name="Amedeo P."/>
            <person name="Bruno D."/>
            <person name="Vamathevan J."/>
            <person name="Miranda M."/>
            <person name="Anderson I.J."/>
            <person name="Fraser J.A."/>
            <person name="Allen J.E."/>
            <person name="Bosdet I.E."/>
            <person name="Brent M.R."/>
            <person name="Chiu R."/>
            <person name="Doering T.L."/>
            <person name="Donlin M.J."/>
            <person name="D'Souza C.A."/>
            <person name="Fox D.S."/>
            <person name="Grinberg V."/>
            <person name="Fu J."/>
            <person name="Fukushima M."/>
            <person name="Haas B.J."/>
            <person name="Huang J.C."/>
            <person name="Janbon G."/>
            <person name="Jones S.J."/>
            <person name="Koo H.L."/>
            <person name="Krzywinski M.I."/>
            <person name="Kwon-Chung J.K."/>
            <person name="Lengeler K.B."/>
            <person name="Maiti R."/>
            <person name="Marra M.A."/>
            <person name="Marra R.E."/>
            <person name="Mathewson C.A."/>
            <person name="Mitchell T.G."/>
            <person name="Pertea M."/>
            <person name="Riggs F.R."/>
            <person name="Salzberg S.L."/>
            <person name="Schein J.E."/>
            <person name="Shvartsbeyn A."/>
            <person name="Shin H."/>
            <person name="Shumway M."/>
            <person name="Specht C.A."/>
            <person name="Suh B.B."/>
            <person name="Tenney A."/>
            <person name="Utterback T.R."/>
            <person name="Wickes B.L."/>
            <person name="Wortman J.R."/>
            <person name="Wye N.H."/>
            <person name="Kronstad J.W."/>
            <person name="Lodge J.K."/>
            <person name="Heitman J."/>
            <person name="Davis R.W."/>
            <person name="Fraser C.M."/>
            <person name="Hyman R.W."/>
        </authorList>
    </citation>
    <scope>NUCLEOTIDE SEQUENCE [LARGE SCALE GENOMIC DNA]</scope>
    <source>
        <strain evidence="3">JEC21 / ATCC MYA-565</strain>
    </source>
</reference>
<name>Q5KFR1_CRYD1</name>
<feature type="region of interest" description="Disordered" evidence="1">
    <location>
        <begin position="1"/>
        <end position="285"/>
    </location>
</feature>
<dbReference type="eggNOG" id="ENOG502RB8S">
    <property type="taxonomic scope" value="Eukaryota"/>
</dbReference>
<dbReference type="PaxDb" id="214684-Q5KFR1"/>
<dbReference type="InParanoid" id="Q5KFR1"/>
<feature type="region of interest" description="Disordered" evidence="1">
    <location>
        <begin position="414"/>
        <end position="460"/>
    </location>
</feature>
<dbReference type="GeneID" id="3258027"/>
<keyword evidence="3" id="KW-1185">Reference proteome</keyword>
<dbReference type="HOGENOM" id="CLU_405968_0_0_1"/>
<feature type="region of interest" description="Disordered" evidence="1">
    <location>
        <begin position="361"/>
        <end position="396"/>
    </location>
</feature>
<dbReference type="Proteomes" id="UP000002149">
    <property type="component" value="Chromosome 6"/>
</dbReference>
<evidence type="ECO:0000256" key="1">
    <source>
        <dbReference type="SAM" id="MobiDB-lite"/>
    </source>
</evidence>
<feature type="compositionally biased region" description="Basic and acidic residues" evidence="1">
    <location>
        <begin position="361"/>
        <end position="380"/>
    </location>
</feature>
<feature type="compositionally biased region" description="Basic and acidic residues" evidence="1">
    <location>
        <begin position="140"/>
        <end position="157"/>
    </location>
</feature>
<organism evidence="2 3">
    <name type="scientific">Cryptococcus deneoformans (strain JEC21 / ATCC MYA-565)</name>
    <name type="common">Cryptococcus neoformans var. neoformans serotype D</name>
    <dbReference type="NCBI Taxonomy" id="214684"/>
    <lineage>
        <taxon>Eukaryota</taxon>
        <taxon>Fungi</taxon>
        <taxon>Dikarya</taxon>
        <taxon>Basidiomycota</taxon>
        <taxon>Agaricomycotina</taxon>
        <taxon>Tremellomycetes</taxon>
        <taxon>Tremellales</taxon>
        <taxon>Cryptococcaceae</taxon>
        <taxon>Cryptococcus</taxon>
        <taxon>Cryptococcus neoformans species complex</taxon>
    </lineage>
</organism>
<proteinExistence type="predicted"/>
<feature type="compositionally biased region" description="Basic and acidic residues" evidence="1">
    <location>
        <begin position="179"/>
        <end position="188"/>
    </location>
</feature>
<dbReference type="AlphaFoldDB" id="Q5KFR1"/>
<sequence>MPSFMSPSSGVSILPDMRPPKSPRRFFTFSISSSSLPPLPPLTPSVSHSSRGNDHSSNGVTVVRTPQDAAGGMRQAAGLISPPSNQTPLPPVPPLPSLSSLPNLASQARYPQPSTDTHTHGYRHQPSKSVDNSNIYASGKLERMGVHRSTSARDDLRGGLNKSTRGLVKSPSAAPVLGERNESEESDRLGPMPTTPGRPLRGSSFLSPGHSKSQSTSASYVSSSSASFHSRSKSVARSPRTSTTTTSSTSPSISTAPLSSPAKRPSLISNRSTVKPPPRSSSLPRIDTPFSAALLLCTRKSLPKLSSGEQDSITLINIEFAYSFADPPRNESVTLPLETLKKGGGKLYDWVVDCLKTQEYEEEKKAEEKEAIREEKKLPEMTDGESAEESDWDSDGDLSALLRDEYFKSLIVSSSSPASHTTPLPSISSPPTKILDLPPFANDSKSPALPKPPKTTPGYKRAQTRNQYTQLVSKPRVPGNAIEPAVPPLAYAAASPTGLTLPLNVKRKGSRRLSISHISQEAEASTPTKSKKEGVFTEMRVFLTREAGVYHQISHRLISGQWNVWANIGGREARERVEAELEWLGMADLLQEMRRPTLGLNPSRSQSKDLNLGLGLGLGGQETGRVNEMLIDDFGTPERPVKSERRTEGIKTLCGERKLEGKWRERAREKSLVLRGGYI</sequence>
<feature type="compositionally biased region" description="Low complexity" evidence="1">
    <location>
        <begin position="419"/>
        <end position="432"/>
    </location>
</feature>
<dbReference type="RefSeq" id="XP_571497.1">
    <property type="nucleotide sequence ID" value="XM_571497.2"/>
</dbReference>
<feature type="compositionally biased region" description="Low complexity" evidence="1">
    <location>
        <begin position="238"/>
        <end position="261"/>
    </location>
</feature>
<feature type="compositionally biased region" description="Low complexity" evidence="1">
    <location>
        <begin position="25"/>
        <end position="36"/>
    </location>
</feature>
<feature type="compositionally biased region" description="Polar residues" evidence="1">
    <location>
        <begin position="1"/>
        <end position="11"/>
    </location>
</feature>
<dbReference type="OrthoDB" id="2564831at2759"/>
<dbReference type="OMA" id="INIEFAY"/>
<gene>
    <name evidence="2" type="ordered locus">CNF00880</name>
</gene>
<feature type="compositionally biased region" description="Acidic residues" evidence="1">
    <location>
        <begin position="382"/>
        <end position="396"/>
    </location>
</feature>
<evidence type="ECO:0000313" key="2">
    <source>
        <dbReference type="EMBL" id="AAW44190.1"/>
    </source>
</evidence>
<feature type="compositionally biased region" description="Polar residues" evidence="1">
    <location>
        <begin position="127"/>
        <end position="136"/>
    </location>
</feature>
<accession>Q5KFR1</accession>
<dbReference type="EMBL" id="AE017346">
    <property type="protein sequence ID" value="AAW44190.1"/>
    <property type="molecule type" value="Genomic_DNA"/>
</dbReference>
<dbReference type="VEuPathDB" id="FungiDB:CNF00880"/>
<dbReference type="KEGG" id="cne:CNF00880"/>
<protein>
    <submittedName>
        <fullName evidence="2">Uncharacterized protein</fullName>
    </submittedName>
</protein>